<keyword evidence="3" id="KW-1185">Reference proteome</keyword>
<dbReference type="InterPro" id="IPR005174">
    <property type="entry name" value="KIB1-4_b-propeller"/>
</dbReference>
<dbReference type="AlphaFoldDB" id="A0A835BQI3"/>
<reference evidence="2" key="1">
    <citation type="submission" date="2020-07" db="EMBL/GenBank/DDBJ databases">
        <title>Genome sequence and genetic diversity analysis of an under-domesticated orphan crop, white fonio (Digitaria exilis).</title>
        <authorList>
            <person name="Bennetzen J.L."/>
            <person name="Chen S."/>
            <person name="Ma X."/>
            <person name="Wang X."/>
            <person name="Yssel A.E.J."/>
            <person name="Chaluvadi S.R."/>
            <person name="Johnson M."/>
            <person name="Gangashetty P."/>
            <person name="Hamidou F."/>
            <person name="Sanogo M.D."/>
            <person name="Zwaenepoel A."/>
            <person name="Wallace J."/>
            <person name="Van De Peer Y."/>
            <person name="Van Deynze A."/>
        </authorList>
    </citation>
    <scope>NUCLEOTIDE SEQUENCE</scope>
    <source>
        <tissue evidence="2">Leaves</tissue>
    </source>
</reference>
<evidence type="ECO:0000259" key="1">
    <source>
        <dbReference type="Pfam" id="PF03478"/>
    </source>
</evidence>
<dbReference type="Proteomes" id="UP000636709">
    <property type="component" value="Unassembled WGS sequence"/>
</dbReference>
<evidence type="ECO:0000313" key="3">
    <source>
        <dbReference type="Proteomes" id="UP000636709"/>
    </source>
</evidence>
<proteinExistence type="predicted"/>
<sequence>MVQLIGWQVLAGDLLDYVRLRAVCAHWHRSTVRPRGRGLVDPRFHPRRWMMLPEGHGLYPGHPHLGGYVRFFNLSTGVFVRVHLPLLHDHIVLDSTDGLLLLLHHDDDHGHGTGIRLLHPFTGDVAELPPLLTLLPQIEPEARYLNMTQDRKLRRIRFLFEDISAAVTVSGDRSTINVMLFLARQPCVAFATAGDERWTLAGWKHRHLLARAVFFRGTMYTVSRGFSGRKSCVCIYQIDPPQLNSEGSQTVCPQPPRMIAKCQPLAGTVGSLIHLVECGSELMLVGYVRNVSGAHLMVYRLADLVCGRIAPIKDIGDHALFLGKGGICVSTNKGWFPSVSSNSIICSHLSTIQDPPVGTWCLKRNEQYHLPTGTCSPAMDEDAPCGDSSPSPYSLVRHIYTCCYRIFW</sequence>
<accession>A0A835BQI3</accession>
<name>A0A835BQI3_9POAL</name>
<organism evidence="2 3">
    <name type="scientific">Digitaria exilis</name>
    <dbReference type="NCBI Taxonomy" id="1010633"/>
    <lineage>
        <taxon>Eukaryota</taxon>
        <taxon>Viridiplantae</taxon>
        <taxon>Streptophyta</taxon>
        <taxon>Embryophyta</taxon>
        <taxon>Tracheophyta</taxon>
        <taxon>Spermatophyta</taxon>
        <taxon>Magnoliopsida</taxon>
        <taxon>Liliopsida</taxon>
        <taxon>Poales</taxon>
        <taxon>Poaceae</taxon>
        <taxon>PACMAD clade</taxon>
        <taxon>Panicoideae</taxon>
        <taxon>Panicodae</taxon>
        <taxon>Paniceae</taxon>
        <taxon>Anthephorinae</taxon>
        <taxon>Digitaria</taxon>
    </lineage>
</organism>
<dbReference type="EMBL" id="JACEFO010001768">
    <property type="protein sequence ID" value="KAF8705738.1"/>
    <property type="molecule type" value="Genomic_DNA"/>
</dbReference>
<dbReference type="Pfam" id="PF03478">
    <property type="entry name" value="Beta-prop_KIB1-4"/>
    <property type="match status" value="1"/>
</dbReference>
<dbReference type="OrthoDB" id="645648at2759"/>
<comment type="caution">
    <text evidence="2">The sequence shown here is derived from an EMBL/GenBank/DDBJ whole genome shotgun (WGS) entry which is preliminary data.</text>
</comment>
<evidence type="ECO:0000313" key="2">
    <source>
        <dbReference type="EMBL" id="KAF8705738.1"/>
    </source>
</evidence>
<dbReference type="PANTHER" id="PTHR33165">
    <property type="entry name" value="F-BOX DOMAIN CONTAINING PROTEIN-LIKE-RELATED"/>
    <property type="match status" value="1"/>
</dbReference>
<feature type="domain" description="KIB1-4 beta-propeller" evidence="1">
    <location>
        <begin position="71"/>
        <end position="347"/>
    </location>
</feature>
<gene>
    <name evidence="2" type="ORF">HU200_030940</name>
</gene>
<protein>
    <recommendedName>
        <fullName evidence="1">KIB1-4 beta-propeller domain-containing protein</fullName>
    </recommendedName>
</protein>